<dbReference type="AlphaFoldDB" id="A0ABD2BRG0"/>
<organism evidence="2 3">
    <name type="scientific">Vespula squamosa</name>
    <name type="common">Southern yellow jacket</name>
    <name type="synonym">Wasp</name>
    <dbReference type="NCBI Taxonomy" id="30214"/>
    <lineage>
        <taxon>Eukaryota</taxon>
        <taxon>Metazoa</taxon>
        <taxon>Ecdysozoa</taxon>
        <taxon>Arthropoda</taxon>
        <taxon>Hexapoda</taxon>
        <taxon>Insecta</taxon>
        <taxon>Pterygota</taxon>
        <taxon>Neoptera</taxon>
        <taxon>Endopterygota</taxon>
        <taxon>Hymenoptera</taxon>
        <taxon>Apocrita</taxon>
        <taxon>Aculeata</taxon>
        <taxon>Vespoidea</taxon>
        <taxon>Vespidae</taxon>
        <taxon>Vespinae</taxon>
        <taxon>Vespula</taxon>
    </lineage>
</organism>
<evidence type="ECO:0000313" key="2">
    <source>
        <dbReference type="EMBL" id="KAL2735365.1"/>
    </source>
</evidence>
<feature type="compositionally biased region" description="Low complexity" evidence="1">
    <location>
        <begin position="31"/>
        <end position="41"/>
    </location>
</feature>
<accession>A0ABD2BRG0</accession>
<comment type="caution">
    <text evidence="2">The sequence shown here is derived from an EMBL/GenBank/DDBJ whole genome shotgun (WGS) entry which is preliminary data.</text>
</comment>
<evidence type="ECO:0000313" key="3">
    <source>
        <dbReference type="Proteomes" id="UP001607302"/>
    </source>
</evidence>
<evidence type="ECO:0000256" key="1">
    <source>
        <dbReference type="SAM" id="MobiDB-lite"/>
    </source>
</evidence>
<keyword evidence="3" id="KW-1185">Reference proteome</keyword>
<dbReference type="EMBL" id="JAUDFV010000064">
    <property type="protein sequence ID" value="KAL2735365.1"/>
    <property type="molecule type" value="Genomic_DNA"/>
</dbReference>
<sequence length="210" mass="24365">MVEEGGEMKKERKKEERKKKEEEEEEKGQQASRRPPAASSRIRGTERRRYPDTPATKSNHAVLLECTKKEPVFGPPSLEILVQAKEKKKLARRRTIERSQKSKPAIYHPESRVDFRFQLVFRKSQVSESGQDPPRKEVSLHLNSEPPIAIPIPWQVSTLYLILLHVSSCGFTWPSWAESSTVVLTTNRTFLLIEETLIEDIKRRYNEDNN</sequence>
<reference evidence="2 3" key="1">
    <citation type="journal article" date="2024" name="Ann. Entomol. Soc. Am.">
        <title>Genomic analyses of the southern and eastern yellowjacket wasps (Hymenoptera: Vespidae) reveal evolutionary signatures of social life.</title>
        <authorList>
            <person name="Catto M.A."/>
            <person name="Caine P.B."/>
            <person name="Orr S.E."/>
            <person name="Hunt B.G."/>
            <person name="Goodisman M.A.D."/>
        </authorList>
    </citation>
    <scope>NUCLEOTIDE SEQUENCE [LARGE SCALE GENOMIC DNA]</scope>
    <source>
        <strain evidence="2">233</strain>
        <tissue evidence="2">Head and thorax</tissue>
    </source>
</reference>
<name>A0ABD2BRG0_VESSQ</name>
<protein>
    <submittedName>
        <fullName evidence="2">Uncharacterized protein</fullName>
    </submittedName>
</protein>
<gene>
    <name evidence="2" type="ORF">V1478_003005</name>
</gene>
<proteinExistence type="predicted"/>
<feature type="region of interest" description="Disordered" evidence="1">
    <location>
        <begin position="1"/>
        <end position="62"/>
    </location>
</feature>
<dbReference type="Proteomes" id="UP001607302">
    <property type="component" value="Unassembled WGS sequence"/>
</dbReference>
<feature type="compositionally biased region" description="Basic and acidic residues" evidence="1">
    <location>
        <begin position="1"/>
        <end position="21"/>
    </location>
</feature>